<comment type="caution">
    <text evidence="2">The sequence shown here is derived from an EMBL/GenBank/DDBJ whole genome shotgun (WGS) entry which is preliminary data.</text>
</comment>
<accession>A0ABS5V4D5</accession>
<dbReference type="Pfam" id="PF05430">
    <property type="entry name" value="Methyltransf_30"/>
    <property type="match status" value="1"/>
</dbReference>
<dbReference type="PANTHER" id="PTHR39963:SF1">
    <property type="entry name" value="MNMC-LIKE METHYLTRANSFERASE DOMAIN-CONTAINING PROTEIN"/>
    <property type="match status" value="1"/>
</dbReference>
<evidence type="ECO:0000259" key="1">
    <source>
        <dbReference type="Pfam" id="PF05430"/>
    </source>
</evidence>
<dbReference type="InterPro" id="IPR047785">
    <property type="entry name" value="tRNA_MNMC2"/>
</dbReference>
<sequence length="239" mass="26313">MNITLELTGDGSHTLVNTELDESYHVFKGALTESIYVYIDAGMAALGEYLLPKGQTRLRILEVGFGTGLNVLLTAQKARRLGLDVSLTTLEPFPVPAELVTSLNYCSQLAALGGYGSHDELASLFNALHLAPWDEACEVGGLSLRKICGRLEHQQFAPGSFDLVYFDAFAPKKQPELWAAANFTSIFQWLSDQGLLVSYCSNGQFKRDLKAAGFRVESYPGPMGRRHMTRAWKGLYIPC</sequence>
<reference evidence="2 3" key="1">
    <citation type="submission" date="2021-05" db="EMBL/GenBank/DDBJ databases">
        <title>Shewanella sp. JM162201.</title>
        <authorList>
            <person name="Xu S."/>
            <person name="Li A."/>
        </authorList>
    </citation>
    <scope>NUCLEOTIDE SEQUENCE [LARGE SCALE GENOMIC DNA]</scope>
    <source>
        <strain evidence="2 3">JM162201</strain>
    </source>
</reference>
<dbReference type="NCBIfam" id="NF033855">
    <property type="entry name" value="tRNA_MNMC2"/>
    <property type="match status" value="1"/>
</dbReference>
<gene>
    <name evidence="2" type="primary">mnmD</name>
    <name evidence="2" type="ORF">KJI95_05215</name>
</gene>
<organism evidence="2 3">
    <name type="scientific">Shewanella jiangmenensis</name>
    <dbReference type="NCBI Taxonomy" id="2837387"/>
    <lineage>
        <taxon>Bacteria</taxon>
        <taxon>Pseudomonadati</taxon>
        <taxon>Pseudomonadota</taxon>
        <taxon>Gammaproteobacteria</taxon>
        <taxon>Alteromonadales</taxon>
        <taxon>Shewanellaceae</taxon>
        <taxon>Shewanella</taxon>
    </lineage>
</organism>
<evidence type="ECO:0000313" key="3">
    <source>
        <dbReference type="Proteomes" id="UP001195903"/>
    </source>
</evidence>
<proteinExistence type="predicted"/>
<dbReference type="SUPFAM" id="SSF53335">
    <property type="entry name" value="S-adenosyl-L-methionine-dependent methyltransferases"/>
    <property type="match status" value="1"/>
</dbReference>
<dbReference type="PANTHER" id="PTHR39963">
    <property type="entry name" value="SLL0983 PROTEIN"/>
    <property type="match status" value="1"/>
</dbReference>
<protein>
    <submittedName>
        <fullName evidence="2">tRNA (5-methylaminomethyl-2-thiouridine)(34)-methyltransferase MnmD</fullName>
    </submittedName>
</protein>
<dbReference type="EMBL" id="JAHEPS010000001">
    <property type="protein sequence ID" value="MBT1443923.1"/>
    <property type="molecule type" value="Genomic_DNA"/>
</dbReference>
<dbReference type="RefSeq" id="WP_214506072.1">
    <property type="nucleotide sequence ID" value="NZ_JAHEPS010000001.1"/>
</dbReference>
<keyword evidence="3" id="KW-1185">Reference proteome</keyword>
<feature type="domain" description="MnmC-like methyltransferase" evidence="1">
    <location>
        <begin position="159"/>
        <end position="233"/>
    </location>
</feature>
<dbReference type="Proteomes" id="UP001195903">
    <property type="component" value="Unassembled WGS sequence"/>
</dbReference>
<evidence type="ECO:0000313" key="2">
    <source>
        <dbReference type="EMBL" id="MBT1443923.1"/>
    </source>
</evidence>
<dbReference type="Gene3D" id="3.40.50.150">
    <property type="entry name" value="Vaccinia Virus protein VP39"/>
    <property type="match status" value="1"/>
</dbReference>
<name>A0ABS5V4D5_9GAMM</name>
<dbReference type="InterPro" id="IPR008471">
    <property type="entry name" value="MnmC-like_methylTransf"/>
</dbReference>
<dbReference type="InterPro" id="IPR029063">
    <property type="entry name" value="SAM-dependent_MTases_sf"/>
</dbReference>